<comment type="similarity">
    <text evidence="2">Belongs to the mitochondrion-specific ribosomal protein mS26 family.</text>
</comment>
<organism evidence="11 12">
    <name type="scientific">Bemisia tabaci</name>
    <name type="common">Sweetpotato whitefly</name>
    <name type="synonym">Aleurodes tabaci</name>
    <dbReference type="NCBI Taxonomy" id="7038"/>
    <lineage>
        <taxon>Eukaryota</taxon>
        <taxon>Metazoa</taxon>
        <taxon>Ecdysozoa</taxon>
        <taxon>Arthropoda</taxon>
        <taxon>Hexapoda</taxon>
        <taxon>Insecta</taxon>
        <taxon>Pterygota</taxon>
        <taxon>Neoptera</taxon>
        <taxon>Paraneoptera</taxon>
        <taxon>Hemiptera</taxon>
        <taxon>Sternorrhyncha</taxon>
        <taxon>Aleyrodoidea</taxon>
        <taxon>Aleyrodidae</taxon>
        <taxon>Aleyrodinae</taxon>
        <taxon>Bemisia</taxon>
    </lineage>
</organism>
<feature type="region of interest" description="Disordered" evidence="10">
    <location>
        <begin position="216"/>
        <end position="240"/>
    </location>
</feature>
<evidence type="ECO:0000256" key="3">
    <source>
        <dbReference type="ARBA" id="ARBA00022946"/>
    </source>
</evidence>
<proteinExistence type="inferred from homology"/>
<evidence type="ECO:0000256" key="2">
    <source>
        <dbReference type="ARBA" id="ARBA00009672"/>
    </source>
</evidence>
<comment type="subcellular location">
    <subcellularLocation>
        <location evidence="1">Mitochondrion</location>
    </subcellularLocation>
</comment>
<keyword evidence="4" id="KW-0689">Ribosomal protein</keyword>
<evidence type="ECO:0000256" key="8">
    <source>
        <dbReference type="ARBA" id="ARBA00035344"/>
    </source>
</evidence>
<dbReference type="Pfam" id="PF14943">
    <property type="entry name" value="MRP-S26"/>
    <property type="match status" value="1"/>
</dbReference>
<evidence type="ECO:0000256" key="10">
    <source>
        <dbReference type="SAM" id="MobiDB-lite"/>
    </source>
</evidence>
<evidence type="ECO:0000313" key="11">
    <source>
        <dbReference type="EMBL" id="CAH0395421.1"/>
    </source>
</evidence>
<reference evidence="11" key="1">
    <citation type="submission" date="2021-12" db="EMBL/GenBank/DDBJ databases">
        <authorList>
            <person name="King R."/>
        </authorList>
    </citation>
    <scope>NUCLEOTIDE SEQUENCE</scope>
</reference>
<dbReference type="PANTHER" id="PTHR21035:SF2">
    <property type="entry name" value="SMALL RIBOSOMAL SUBUNIT PROTEIN MS26"/>
    <property type="match status" value="1"/>
</dbReference>
<evidence type="ECO:0000256" key="7">
    <source>
        <dbReference type="ARBA" id="ARBA00035138"/>
    </source>
</evidence>
<feature type="compositionally biased region" description="Basic and acidic residues" evidence="10">
    <location>
        <begin position="226"/>
        <end position="240"/>
    </location>
</feature>
<evidence type="ECO:0000256" key="1">
    <source>
        <dbReference type="ARBA" id="ARBA00004173"/>
    </source>
</evidence>
<keyword evidence="9" id="KW-0175">Coiled coil</keyword>
<dbReference type="PANTHER" id="PTHR21035">
    <property type="entry name" value="28S RIBOSOMAL PROTEIN S26, MITOCHONDRIAL"/>
    <property type="match status" value="1"/>
</dbReference>
<dbReference type="AlphaFoldDB" id="A0A9P0ANW1"/>
<dbReference type="KEGG" id="btab:109044189"/>
<evidence type="ECO:0000256" key="4">
    <source>
        <dbReference type="ARBA" id="ARBA00022980"/>
    </source>
</evidence>
<evidence type="ECO:0000313" key="12">
    <source>
        <dbReference type="Proteomes" id="UP001152759"/>
    </source>
</evidence>
<accession>A0A9P0ANW1</accession>
<feature type="coiled-coil region" evidence="9">
    <location>
        <begin position="94"/>
        <end position="176"/>
    </location>
</feature>
<evidence type="ECO:0000256" key="5">
    <source>
        <dbReference type="ARBA" id="ARBA00023128"/>
    </source>
</evidence>
<dbReference type="GO" id="GO:0005763">
    <property type="term" value="C:mitochondrial small ribosomal subunit"/>
    <property type="evidence" value="ECO:0007669"/>
    <property type="project" value="InterPro"/>
</dbReference>
<sequence length="240" mass="28152">MASLLRTSLNPRNVLRLGSNIEPQFSPATTPWTQTVRWRRDRKPMWLGPSKSKRYWVPPRPNQPLEEKVELRRLFTRYKTEVSALHDLIKENMKEVQEKQKQALQFQSKEEEEAEWVECMAINDDWNAESAALREQRIARELEAVEERALQLKLARDEEKRKLAAELNAKVRAEKERSKTYITPENIDEAIEQALNTVVDFNYSIDLRGNKYIGKRTKPESQNAKRISDSHEPIKREIAA</sequence>
<keyword evidence="12" id="KW-1185">Reference proteome</keyword>
<name>A0A9P0ANW1_BEMTA</name>
<dbReference type="EMBL" id="OU963870">
    <property type="protein sequence ID" value="CAH0395421.1"/>
    <property type="molecule type" value="Genomic_DNA"/>
</dbReference>
<gene>
    <name evidence="11" type="ORF">BEMITA_LOCUS13605</name>
</gene>
<keyword evidence="5" id="KW-0496">Mitochondrion</keyword>
<dbReference type="Proteomes" id="UP001152759">
    <property type="component" value="Chromosome 9"/>
</dbReference>
<evidence type="ECO:0000256" key="9">
    <source>
        <dbReference type="SAM" id="Coils"/>
    </source>
</evidence>
<keyword evidence="3" id="KW-0809">Transit peptide</keyword>
<dbReference type="InterPro" id="IPR026140">
    <property type="entry name" value="Ribosomal_mS26"/>
</dbReference>
<protein>
    <recommendedName>
        <fullName evidence="7">Small ribosomal subunit protein mS26</fullName>
    </recommendedName>
    <alternativeName>
        <fullName evidence="8">28S ribosomal protein S26, mitochondrial</fullName>
    </alternativeName>
</protein>
<evidence type="ECO:0000256" key="6">
    <source>
        <dbReference type="ARBA" id="ARBA00023274"/>
    </source>
</evidence>
<keyword evidence="6" id="KW-0687">Ribonucleoprotein</keyword>